<dbReference type="PANTHER" id="PTHR36115">
    <property type="entry name" value="PROLINE-RICH ANTIGEN HOMOLOG-RELATED"/>
    <property type="match status" value="1"/>
</dbReference>
<organism evidence="8">
    <name type="scientific">candidate division WWE3 bacterium</name>
    <dbReference type="NCBI Taxonomy" id="2053526"/>
    <lineage>
        <taxon>Bacteria</taxon>
        <taxon>Katanobacteria</taxon>
    </lineage>
</organism>
<keyword evidence="2" id="KW-1003">Cell membrane</keyword>
<dbReference type="AlphaFoldDB" id="A0A7C1NMV3"/>
<keyword evidence="3 6" id="KW-0812">Transmembrane</keyword>
<evidence type="ECO:0000259" key="7">
    <source>
        <dbReference type="Pfam" id="PF06271"/>
    </source>
</evidence>
<sequence>MNDEKCKNCEKTLVPGTYFCSHCDSFAENPKLGKKAGLFKRWLANNLDPFIYLFTLSIAMWISWSKGNTPAHSLLGMKIVKKDGTKPGFGTMLLRELVGKTASILFFGIGYYWAVFDADRRAWHDRIAGTIVVEK</sequence>
<keyword evidence="4 6" id="KW-1133">Transmembrane helix</keyword>
<evidence type="ECO:0000256" key="3">
    <source>
        <dbReference type="ARBA" id="ARBA00022692"/>
    </source>
</evidence>
<proteinExistence type="predicted"/>
<evidence type="ECO:0000313" key="8">
    <source>
        <dbReference type="EMBL" id="HEB13914.1"/>
    </source>
</evidence>
<keyword evidence="5 6" id="KW-0472">Membrane</keyword>
<accession>A0A7C1NMV3</accession>
<dbReference type="EMBL" id="DRHH01000028">
    <property type="protein sequence ID" value="HEB13914.1"/>
    <property type="molecule type" value="Genomic_DNA"/>
</dbReference>
<feature type="transmembrane region" description="Helical" evidence="6">
    <location>
        <begin position="42"/>
        <end position="64"/>
    </location>
</feature>
<feature type="domain" description="RDD" evidence="7">
    <location>
        <begin position="52"/>
        <end position="129"/>
    </location>
</feature>
<name>A0A7C1NMV3_UNCKA</name>
<comment type="caution">
    <text evidence="8">The sequence shown here is derived from an EMBL/GenBank/DDBJ whole genome shotgun (WGS) entry which is preliminary data.</text>
</comment>
<feature type="transmembrane region" description="Helical" evidence="6">
    <location>
        <begin position="97"/>
        <end position="116"/>
    </location>
</feature>
<reference evidence="8" key="1">
    <citation type="journal article" date="2020" name="mSystems">
        <title>Genome- and Community-Level Interaction Insights into Carbon Utilization and Element Cycling Functions of Hydrothermarchaeota in Hydrothermal Sediment.</title>
        <authorList>
            <person name="Zhou Z."/>
            <person name="Liu Y."/>
            <person name="Xu W."/>
            <person name="Pan J."/>
            <person name="Luo Z.H."/>
            <person name="Li M."/>
        </authorList>
    </citation>
    <scope>NUCLEOTIDE SEQUENCE [LARGE SCALE GENOMIC DNA]</scope>
    <source>
        <strain evidence="8">HyVt-365</strain>
    </source>
</reference>
<evidence type="ECO:0000256" key="6">
    <source>
        <dbReference type="SAM" id="Phobius"/>
    </source>
</evidence>
<evidence type="ECO:0000256" key="4">
    <source>
        <dbReference type="ARBA" id="ARBA00022989"/>
    </source>
</evidence>
<evidence type="ECO:0000256" key="1">
    <source>
        <dbReference type="ARBA" id="ARBA00004651"/>
    </source>
</evidence>
<evidence type="ECO:0000256" key="2">
    <source>
        <dbReference type="ARBA" id="ARBA00022475"/>
    </source>
</evidence>
<dbReference type="Pfam" id="PF06271">
    <property type="entry name" value="RDD"/>
    <property type="match status" value="1"/>
</dbReference>
<protein>
    <submittedName>
        <fullName evidence="8">RDD family protein</fullName>
    </submittedName>
</protein>
<dbReference type="GO" id="GO:0005886">
    <property type="term" value="C:plasma membrane"/>
    <property type="evidence" value="ECO:0007669"/>
    <property type="project" value="UniProtKB-SubCell"/>
</dbReference>
<evidence type="ECO:0000256" key="5">
    <source>
        <dbReference type="ARBA" id="ARBA00023136"/>
    </source>
</evidence>
<dbReference type="InterPro" id="IPR051791">
    <property type="entry name" value="Pra-immunoreactive"/>
</dbReference>
<dbReference type="Proteomes" id="UP000885744">
    <property type="component" value="Unassembled WGS sequence"/>
</dbReference>
<comment type="subcellular location">
    <subcellularLocation>
        <location evidence="1">Cell membrane</location>
        <topology evidence="1">Multi-pass membrane protein</topology>
    </subcellularLocation>
</comment>
<gene>
    <name evidence="8" type="ORF">ENI09_00680</name>
</gene>
<dbReference type="InterPro" id="IPR010432">
    <property type="entry name" value="RDD"/>
</dbReference>